<evidence type="ECO:0000313" key="2">
    <source>
        <dbReference type="EnsemblMetazoa" id="AMAM017214-PA"/>
    </source>
</evidence>
<keyword evidence="3" id="KW-1185">Reference proteome</keyword>
<organism evidence="2 3">
    <name type="scientific">Anopheles maculatus</name>
    <dbReference type="NCBI Taxonomy" id="74869"/>
    <lineage>
        <taxon>Eukaryota</taxon>
        <taxon>Metazoa</taxon>
        <taxon>Ecdysozoa</taxon>
        <taxon>Arthropoda</taxon>
        <taxon>Hexapoda</taxon>
        <taxon>Insecta</taxon>
        <taxon>Pterygota</taxon>
        <taxon>Neoptera</taxon>
        <taxon>Endopterygota</taxon>
        <taxon>Diptera</taxon>
        <taxon>Nematocera</taxon>
        <taxon>Culicoidea</taxon>
        <taxon>Culicidae</taxon>
        <taxon>Anophelinae</taxon>
        <taxon>Anopheles</taxon>
        <taxon>Anopheles maculatus group</taxon>
    </lineage>
</organism>
<reference evidence="3" key="1">
    <citation type="submission" date="2013-09" db="EMBL/GenBank/DDBJ databases">
        <title>The Genome Sequence of Anopheles maculatus species B.</title>
        <authorList>
            <consortium name="The Broad Institute Genomics Platform"/>
            <person name="Neafsey D.E."/>
            <person name="Besansky N."/>
            <person name="Howell P."/>
            <person name="Walton C."/>
            <person name="Young S.K."/>
            <person name="Zeng Q."/>
            <person name="Gargeya S."/>
            <person name="Fitzgerald M."/>
            <person name="Haas B."/>
            <person name="Abouelleil A."/>
            <person name="Allen A.W."/>
            <person name="Alvarado L."/>
            <person name="Arachchi H.M."/>
            <person name="Berlin A.M."/>
            <person name="Chapman S.B."/>
            <person name="Gainer-Dewar J."/>
            <person name="Goldberg J."/>
            <person name="Griggs A."/>
            <person name="Gujja S."/>
            <person name="Hansen M."/>
            <person name="Howarth C."/>
            <person name="Imamovic A."/>
            <person name="Ireland A."/>
            <person name="Larimer J."/>
            <person name="McCowan C."/>
            <person name="Murphy C."/>
            <person name="Pearson M."/>
            <person name="Poon T.W."/>
            <person name="Priest M."/>
            <person name="Roberts A."/>
            <person name="Saif S."/>
            <person name="Shea T."/>
            <person name="Sisk P."/>
            <person name="Sykes S."/>
            <person name="Wortman J."/>
            <person name="Nusbaum C."/>
            <person name="Birren B."/>
        </authorList>
    </citation>
    <scope>NUCLEOTIDE SEQUENCE [LARGE SCALE GENOMIC DNA]</scope>
    <source>
        <strain evidence="3">maculatus3</strain>
    </source>
</reference>
<feature type="compositionally biased region" description="Polar residues" evidence="1">
    <location>
        <begin position="35"/>
        <end position="63"/>
    </location>
</feature>
<feature type="region of interest" description="Disordered" evidence="1">
    <location>
        <begin position="86"/>
        <end position="109"/>
    </location>
</feature>
<feature type="region of interest" description="Disordered" evidence="1">
    <location>
        <begin position="24"/>
        <end position="74"/>
    </location>
</feature>
<dbReference type="EnsemblMetazoa" id="AMAM017214-RA">
    <property type="protein sequence ID" value="AMAM017214-PA"/>
    <property type="gene ID" value="AMAM017214"/>
</dbReference>
<proteinExistence type="predicted"/>
<evidence type="ECO:0000256" key="1">
    <source>
        <dbReference type="SAM" id="MobiDB-lite"/>
    </source>
</evidence>
<evidence type="ECO:0000313" key="3">
    <source>
        <dbReference type="Proteomes" id="UP000075901"/>
    </source>
</evidence>
<reference evidence="2" key="2">
    <citation type="submission" date="2020-05" db="UniProtKB">
        <authorList>
            <consortium name="EnsemblMetazoa"/>
        </authorList>
    </citation>
    <scope>IDENTIFICATION</scope>
    <source>
        <strain evidence="2">maculatus3</strain>
    </source>
</reference>
<sequence>MELKPRPSSPTTVTSGVIVQSSLSAGTLPDVGTESAGNSSLKAGAGSSTSPLASTVGQVGTLSDRSKSEHCGAASNSCTVTSAKVASPSLTSVHGKRSPSITTPVKGSSVFGGSTSGIPSPILSPPGKIFGRNNNGISKYIIRYLWLSINT</sequence>
<dbReference type="VEuPathDB" id="VectorBase:AMAM017214"/>
<accession>A0A182T0M8</accession>
<dbReference type="AlphaFoldDB" id="A0A182T0M8"/>
<dbReference type="Proteomes" id="UP000075901">
    <property type="component" value="Unassembled WGS sequence"/>
</dbReference>
<name>A0A182T0M8_9DIPT</name>
<protein>
    <submittedName>
        <fullName evidence="2">Uncharacterized protein</fullName>
    </submittedName>
</protein>